<evidence type="ECO:0000259" key="1">
    <source>
        <dbReference type="PROSITE" id="PS50042"/>
    </source>
</evidence>
<sequence length="355" mass="39776">MRISEVIFRIIEEKNCPLYEEGDEFELSGLSLSLPLDKSACIRLVGDIKEVLTLCESLNESGKDEDYGKFDCSGCTGSVWLEYRKGEKITDTGTITRDDYEISATANLLGNFSMFRALDKRSIKQIVSTLKLKKFPKGIPIIKRGDPGINLFIIVSGKVEVLGDDGLSITFLEKGEVFGEMSLLSGDPVGATIKVVDDAKVLYINGKDFRKILNRFPSLQMYFARLLARRLAQTNIVRSEEYASGMVGRLCEMPPTELFQTLNQNQKTGILTLQHMSKGAATFSFREGGLIRAKYGEKQGQEAFFEILKEDDGRFKFVPGLPPEDMDTPELADFMWLLMEGLNKIDEGKEKVCHL</sequence>
<dbReference type="AlphaFoldDB" id="A0A975BQK1"/>
<dbReference type="InterPro" id="IPR014710">
    <property type="entry name" value="RmlC-like_jellyroll"/>
</dbReference>
<dbReference type="InterPro" id="IPR025497">
    <property type="entry name" value="PatA-like_N"/>
</dbReference>
<dbReference type="SUPFAM" id="SSF51206">
    <property type="entry name" value="cAMP-binding domain-like"/>
    <property type="match status" value="1"/>
</dbReference>
<dbReference type="Pfam" id="PF14332">
    <property type="entry name" value="DUF4388"/>
    <property type="match status" value="1"/>
</dbReference>
<keyword evidence="3" id="KW-1185">Reference proteome</keyword>
<dbReference type="PANTHER" id="PTHR23011:SF28">
    <property type="entry name" value="CYCLIC NUCLEOTIDE-BINDING DOMAIN CONTAINING PROTEIN"/>
    <property type="match status" value="1"/>
</dbReference>
<dbReference type="PANTHER" id="PTHR23011">
    <property type="entry name" value="CYCLIC NUCLEOTIDE-BINDING DOMAIN CONTAINING PROTEIN"/>
    <property type="match status" value="1"/>
</dbReference>
<dbReference type="InterPro" id="IPR018490">
    <property type="entry name" value="cNMP-bd_dom_sf"/>
</dbReference>
<dbReference type="InterPro" id="IPR000595">
    <property type="entry name" value="cNMP-bd_dom"/>
</dbReference>
<dbReference type="CDD" id="cd00038">
    <property type="entry name" value="CAP_ED"/>
    <property type="match status" value="1"/>
</dbReference>
<dbReference type="Pfam" id="PF00027">
    <property type="entry name" value="cNMP_binding"/>
    <property type="match status" value="1"/>
</dbReference>
<dbReference type="Proteomes" id="UP000663722">
    <property type="component" value="Chromosome"/>
</dbReference>
<name>A0A975BQK1_9BACT</name>
<dbReference type="InterPro" id="IPR018488">
    <property type="entry name" value="cNMP-bd_CS"/>
</dbReference>
<organism evidence="2 3">
    <name type="scientific">Desulfonema magnum</name>
    <dbReference type="NCBI Taxonomy" id="45655"/>
    <lineage>
        <taxon>Bacteria</taxon>
        <taxon>Pseudomonadati</taxon>
        <taxon>Thermodesulfobacteriota</taxon>
        <taxon>Desulfobacteria</taxon>
        <taxon>Desulfobacterales</taxon>
        <taxon>Desulfococcaceae</taxon>
        <taxon>Desulfonema</taxon>
    </lineage>
</organism>
<protein>
    <submittedName>
        <fullName evidence="2">Cyclic nucleotide-binding domain-containing protein, DUF4388</fullName>
    </submittedName>
</protein>
<dbReference type="Gene3D" id="2.60.120.10">
    <property type="entry name" value="Jelly Rolls"/>
    <property type="match status" value="1"/>
</dbReference>
<feature type="domain" description="Cyclic nucleotide-binding" evidence="1">
    <location>
        <begin position="114"/>
        <end position="230"/>
    </location>
</feature>
<dbReference type="KEGG" id="dmm:dnm_060940"/>
<gene>
    <name evidence="2" type="ORF">dnm_060940</name>
</gene>
<evidence type="ECO:0000313" key="2">
    <source>
        <dbReference type="EMBL" id="QTA90034.1"/>
    </source>
</evidence>
<evidence type="ECO:0000313" key="3">
    <source>
        <dbReference type="Proteomes" id="UP000663722"/>
    </source>
</evidence>
<dbReference type="EMBL" id="CP061800">
    <property type="protein sequence ID" value="QTA90034.1"/>
    <property type="molecule type" value="Genomic_DNA"/>
</dbReference>
<accession>A0A975BQK1</accession>
<proteinExistence type="predicted"/>
<reference evidence="2" key="1">
    <citation type="journal article" date="2021" name="Microb. Physiol.">
        <title>Proteogenomic Insights into the Physiology of Marine, Sulfate-Reducing, Filamentous Desulfonema limicola and Desulfonema magnum.</title>
        <authorList>
            <person name="Schnaars V."/>
            <person name="Wohlbrand L."/>
            <person name="Scheve S."/>
            <person name="Hinrichs C."/>
            <person name="Reinhardt R."/>
            <person name="Rabus R."/>
        </authorList>
    </citation>
    <scope>NUCLEOTIDE SEQUENCE</scope>
    <source>
        <strain evidence="2">4be13</strain>
    </source>
</reference>
<dbReference type="SMART" id="SM00100">
    <property type="entry name" value="cNMP"/>
    <property type="match status" value="1"/>
</dbReference>
<dbReference type="PROSITE" id="PS00888">
    <property type="entry name" value="CNMP_BINDING_1"/>
    <property type="match status" value="1"/>
</dbReference>
<dbReference type="PROSITE" id="PS50042">
    <property type="entry name" value="CNMP_BINDING_3"/>
    <property type="match status" value="1"/>
</dbReference>
<dbReference type="RefSeq" id="WP_207678415.1">
    <property type="nucleotide sequence ID" value="NZ_CP061800.1"/>
</dbReference>